<reference evidence="3" key="3">
    <citation type="submission" date="2019-05" db="EMBL/GenBank/DDBJ databases">
        <authorList>
            <consortium name="Pathogen Informatics"/>
        </authorList>
    </citation>
    <scope>NUCLEOTIDE SEQUENCE</scope>
    <source>
        <strain evidence="3">AS</strain>
        <strain evidence="2 5">CB</strain>
    </source>
</reference>
<dbReference type="Proteomes" id="UP000071118">
    <property type="component" value="Chromosome 14"/>
</dbReference>
<protein>
    <submittedName>
        <fullName evidence="3">Uncharacterized protein</fullName>
    </submittedName>
</protein>
<dbReference type="EMBL" id="LT608166">
    <property type="protein sequence ID" value="SCN63031.1"/>
    <property type="molecule type" value="Genomic_DNA"/>
</dbReference>
<keyword evidence="1" id="KW-0472">Membrane</keyword>
<evidence type="ECO:0000256" key="1">
    <source>
        <dbReference type="SAM" id="Phobius"/>
    </source>
</evidence>
<reference evidence="3 4" key="1">
    <citation type="journal article" date="2014" name="BMC Biol.">
        <title>A comprehensive evaluation of rodent malaria parasite genomes and gene expression.</title>
        <authorList>
            <person name="Otto T.D."/>
            <person name="Bohme U."/>
            <person name="Jackson A.P."/>
            <person name="Hunt M."/>
            <person name="Franke-Fayard B."/>
            <person name="Hoeijmakers W.A."/>
            <person name="Religa A.A."/>
            <person name="Robertson L."/>
            <person name="Sanders M."/>
            <person name="Ogun S.A."/>
            <person name="Cunningham D."/>
            <person name="Erhart A."/>
            <person name="Billker O."/>
            <person name="Khan S.M."/>
            <person name="Stunnenberg H.G."/>
            <person name="Langhorne J."/>
            <person name="Holder A.A."/>
            <person name="Waters A.P."/>
            <person name="Newbold C.I."/>
            <person name="Pain A."/>
            <person name="Berriman M."/>
            <person name="Janse C.J."/>
        </authorList>
    </citation>
    <scope>NUCLEOTIDE SEQUENCE [LARGE SCALE GENOMIC DNA]</scope>
    <source>
        <strain evidence="3 4">AS</strain>
    </source>
</reference>
<evidence type="ECO:0000313" key="2">
    <source>
        <dbReference type="EMBL" id="SCN63031.1"/>
    </source>
</evidence>
<proteinExistence type="predicted"/>
<dbReference type="KEGG" id="pcb:PCHAS_1428600"/>
<keyword evidence="4" id="KW-1185">Reference proteome</keyword>
<dbReference type="VEuPathDB" id="PlasmoDB:PCHAS_1428600"/>
<dbReference type="GeneID" id="3489402"/>
<dbReference type="AlphaFoldDB" id="A0A077TVP7"/>
<dbReference type="OrthoDB" id="373683at2759"/>
<accession>A0A077TVP7</accession>
<feature type="transmembrane region" description="Helical" evidence="1">
    <location>
        <begin position="77"/>
        <end position="97"/>
    </location>
</feature>
<gene>
    <name evidence="3" type="ORF">PCHAS_1428600</name>
    <name evidence="2" type="ORF">PCHCB_000450300</name>
</gene>
<dbReference type="EMBL" id="LK022891">
    <property type="protein sequence ID" value="VTZ70964.1"/>
    <property type="molecule type" value="Genomic_DNA"/>
</dbReference>
<keyword evidence="1" id="KW-0812">Transmembrane</keyword>
<reference evidence="3" key="2">
    <citation type="submission" date="2014-05" db="EMBL/GenBank/DDBJ databases">
        <authorList>
            <person name="Aslett M.A."/>
            <person name="De Silva N."/>
        </authorList>
    </citation>
    <scope>NUCLEOTIDE SEQUENCE</scope>
    <source>
        <strain evidence="3">AS</strain>
    </source>
</reference>
<name>A0A077TVP7_PLACU</name>
<sequence length="142" mass="16757">MDNILYDLYKSCCNFKTIHNINAFVKNNQDKLNNEELKILTENKYLSHSISIIAALSIQSAFYKLRRLKLFLYRKTIPHVCGLLSSCFYLYLHNLYISRNNISKLIILAEKDMHNSGIGHTIKEMYKEQDADDYILLRNKKF</sequence>
<dbReference type="Proteomes" id="UP000195489">
    <property type="component" value="Chromosome 14"/>
</dbReference>
<dbReference type="RefSeq" id="XP_016654922.1">
    <property type="nucleotide sequence ID" value="XM_016799664.1"/>
</dbReference>
<evidence type="ECO:0000313" key="4">
    <source>
        <dbReference type="Proteomes" id="UP000071118"/>
    </source>
</evidence>
<evidence type="ECO:0000313" key="3">
    <source>
        <dbReference type="EMBL" id="VTZ70964.1"/>
    </source>
</evidence>
<keyword evidence="1" id="KW-1133">Transmembrane helix</keyword>
<evidence type="ECO:0000313" key="5">
    <source>
        <dbReference type="Proteomes" id="UP000195489"/>
    </source>
</evidence>
<organism evidence="3 4">
    <name type="scientific">Plasmodium chabaudi chabaudi</name>
    <dbReference type="NCBI Taxonomy" id="31271"/>
    <lineage>
        <taxon>Eukaryota</taxon>
        <taxon>Sar</taxon>
        <taxon>Alveolata</taxon>
        <taxon>Apicomplexa</taxon>
        <taxon>Aconoidasida</taxon>
        <taxon>Haemosporida</taxon>
        <taxon>Plasmodiidae</taxon>
        <taxon>Plasmodium</taxon>
        <taxon>Plasmodium (Vinckeia)</taxon>
    </lineage>
</organism>